<evidence type="ECO:0000256" key="2">
    <source>
        <dbReference type="ARBA" id="ARBA00007267"/>
    </source>
</evidence>
<dbReference type="InterPro" id="IPR005172">
    <property type="entry name" value="CRC"/>
</dbReference>
<accession>A0A1B6DQ28</accession>
<keyword evidence="3" id="KW-0539">Nucleus</keyword>
<dbReference type="PROSITE" id="PS51634">
    <property type="entry name" value="CRC"/>
    <property type="match status" value="1"/>
</dbReference>
<protein>
    <recommendedName>
        <fullName evidence="4">CRC domain-containing protein</fullName>
    </recommendedName>
</protein>
<gene>
    <name evidence="5" type="ORF">g.24613</name>
</gene>
<dbReference type="GO" id="GO:0006355">
    <property type="term" value="P:regulation of DNA-templated transcription"/>
    <property type="evidence" value="ECO:0007669"/>
    <property type="project" value="TreeGrafter"/>
</dbReference>
<dbReference type="InterPro" id="IPR033467">
    <property type="entry name" value="Tesmin/TSO1-like_CXC"/>
</dbReference>
<dbReference type="SMART" id="SM01114">
    <property type="entry name" value="CXC"/>
    <property type="match status" value="2"/>
</dbReference>
<evidence type="ECO:0000256" key="1">
    <source>
        <dbReference type="ARBA" id="ARBA00004123"/>
    </source>
</evidence>
<evidence type="ECO:0000259" key="4">
    <source>
        <dbReference type="PROSITE" id="PS51634"/>
    </source>
</evidence>
<dbReference type="PANTHER" id="PTHR12446">
    <property type="entry name" value="TESMIN/TSO1-RELATED"/>
    <property type="match status" value="1"/>
</dbReference>
<dbReference type="PANTHER" id="PTHR12446:SF34">
    <property type="entry name" value="PROTEIN LIN-54 HOMOLOG"/>
    <property type="match status" value="1"/>
</dbReference>
<reference evidence="5" key="1">
    <citation type="submission" date="2015-12" db="EMBL/GenBank/DDBJ databases">
        <title>De novo transcriptome assembly of four potential Pierce s Disease insect vectors from Arizona vineyards.</title>
        <authorList>
            <person name="Tassone E.E."/>
        </authorList>
    </citation>
    <scope>NUCLEOTIDE SEQUENCE</scope>
</reference>
<feature type="domain" description="CRC" evidence="4">
    <location>
        <begin position="551"/>
        <end position="663"/>
    </location>
</feature>
<comment type="subcellular location">
    <subcellularLocation>
        <location evidence="1">Nucleus</location>
    </subcellularLocation>
</comment>
<comment type="similarity">
    <text evidence="2">Belongs to the lin-54 family.</text>
</comment>
<proteinExistence type="inferred from homology"/>
<name>A0A1B6DQ28_9HEMI</name>
<evidence type="ECO:0000256" key="3">
    <source>
        <dbReference type="ARBA" id="ARBA00023242"/>
    </source>
</evidence>
<dbReference type="Pfam" id="PF03638">
    <property type="entry name" value="TCR"/>
    <property type="match status" value="2"/>
</dbReference>
<dbReference type="GO" id="GO:0005634">
    <property type="term" value="C:nucleus"/>
    <property type="evidence" value="ECO:0007669"/>
    <property type="project" value="UniProtKB-SubCell"/>
</dbReference>
<dbReference type="AlphaFoldDB" id="A0A1B6DQ28"/>
<sequence length="771" mass="84530">MPAPNSEETISENDGELVLQDVDHPVFSVFHPDQLDQLTDIQEELARLESIENEGIEEVVTMSMDDSVVDHEVIINTQTDEEEQTEESILPDMSGESDFLKDDVLTLTSNNAFSTEVESFQPQVMIEEQNIEDLVLTSESIMVPQDNCTINSAEDVPQIINPSSVIYTVPSGTMKLQTSTASLKRPISFSNLKAIRPIMTAKKSPTLLQPRNIITKLILQNSYPQQGQPVLINDTGHQTVRIIGGSVAQPTNVSTPKKTITLAQARQMGLQLPEKLQQILPSNAQKNLVLNKGIINQTQKTVTVVKSPTKILPLPTTSQLHTIAPLPTLNTTSSVPQKFFIQQGSTFKTGTFTPTPGQVFRIPSAQGPGSGQIHQIQLPGKQVQYVKILKTNHPGVQASGTTTSGTQTIITKNQIATSIPITSKPMPVPVALSTNLKLLPVLNQGQQANQVATKLIMNPIRPMNSTATTSVVQATSLSNIVMVPAQFVQQLTTTSAAPTTVAPQPQPVVSTAQTQPMLIKPKENVVTATESSSSPKVKTLPLLDQPNGIRPRKPCNCTKSQCLKLYCDCFANGEFCFQCNCNSCFNNLDHEEDRQRAIKSCLDRNPNAFRPKIGKSYVGDERRHNKGCNCKRSGCLKNYCECYEAKIPCSNNCKCVGCRNVEEAKSLRDLASVAEEKLLQQKSSKYPLDYEIQDIAFRPHNSITIQGPKQPFNQLLTQEVVEATCQILLALKDRASSTEEAKCLILEEFGQCLRQIINCAATKQTSNSATT</sequence>
<dbReference type="InterPro" id="IPR028307">
    <property type="entry name" value="Lin-54_fam"/>
</dbReference>
<evidence type="ECO:0000313" key="5">
    <source>
        <dbReference type="EMBL" id="JAS27769.1"/>
    </source>
</evidence>
<dbReference type="EMBL" id="GEDC01009529">
    <property type="protein sequence ID" value="JAS27769.1"/>
    <property type="molecule type" value="Transcribed_RNA"/>
</dbReference>
<organism evidence="5">
    <name type="scientific">Clastoptera arizonana</name>
    <name type="common">Arizona spittle bug</name>
    <dbReference type="NCBI Taxonomy" id="38151"/>
    <lineage>
        <taxon>Eukaryota</taxon>
        <taxon>Metazoa</taxon>
        <taxon>Ecdysozoa</taxon>
        <taxon>Arthropoda</taxon>
        <taxon>Hexapoda</taxon>
        <taxon>Insecta</taxon>
        <taxon>Pterygota</taxon>
        <taxon>Neoptera</taxon>
        <taxon>Paraneoptera</taxon>
        <taxon>Hemiptera</taxon>
        <taxon>Auchenorrhyncha</taxon>
        <taxon>Cercopoidea</taxon>
        <taxon>Clastopteridae</taxon>
        <taxon>Clastoptera</taxon>
    </lineage>
</organism>